<dbReference type="AlphaFoldDB" id="M0LYH0"/>
<evidence type="ECO:0000313" key="3">
    <source>
        <dbReference type="Proteomes" id="UP000011566"/>
    </source>
</evidence>
<proteinExistence type="predicted"/>
<accession>M0LYH0</accession>
<dbReference type="Pfam" id="PF26417">
    <property type="entry name" value="DUF8112"/>
    <property type="match status" value="1"/>
</dbReference>
<dbReference type="PATRIC" id="fig|1132509.6.peg.2258"/>
<organism evidence="2 3">
    <name type="scientific">Halococcus hamelinensis 100A6</name>
    <dbReference type="NCBI Taxonomy" id="1132509"/>
    <lineage>
        <taxon>Archaea</taxon>
        <taxon>Methanobacteriati</taxon>
        <taxon>Methanobacteriota</taxon>
        <taxon>Stenosarchaea group</taxon>
        <taxon>Halobacteria</taxon>
        <taxon>Halobacteriales</taxon>
        <taxon>Halococcaceae</taxon>
        <taxon>Halococcus</taxon>
    </lineage>
</organism>
<name>M0LYH0_9EURY</name>
<sequence length="90" mass="9688">MNPSAALQAVRGMAVGHDGLVRCTNADCNDEFHEGSAIGAVVYRHSDDGQWTVGRLYGGPCRPSHVRYPMVGTETHIIHARLGTLSDVVE</sequence>
<reference evidence="2 3" key="1">
    <citation type="journal article" date="2014" name="PLoS Genet.">
        <title>Phylogenetically driven sequencing of extremely halophilic archaea reveals strategies for static and dynamic osmo-response.</title>
        <authorList>
            <person name="Becker E.A."/>
            <person name="Seitzer P.M."/>
            <person name="Tritt A."/>
            <person name="Larsen D."/>
            <person name="Krusor M."/>
            <person name="Yao A.I."/>
            <person name="Wu D."/>
            <person name="Madern D."/>
            <person name="Eisen J.A."/>
            <person name="Darling A.E."/>
            <person name="Facciotti M.T."/>
        </authorList>
    </citation>
    <scope>NUCLEOTIDE SEQUENCE [LARGE SCALE GENOMIC DNA]</scope>
    <source>
        <strain evidence="2 3">100A6</strain>
    </source>
</reference>
<feature type="domain" description="DUF8112" evidence="1">
    <location>
        <begin position="15"/>
        <end position="88"/>
    </location>
</feature>
<gene>
    <name evidence="2" type="ORF">C447_10012</name>
</gene>
<keyword evidence="3" id="KW-1185">Reference proteome</keyword>
<dbReference type="EMBL" id="AOMB01000030">
    <property type="protein sequence ID" value="EMA38481.1"/>
    <property type="molecule type" value="Genomic_DNA"/>
</dbReference>
<dbReference type="OrthoDB" id="215937at2157"/>
<dbReference type="RefSeq" id="WP_007693426.1">
    <property type="nucleotide sequence ID" value="NZ_AJRK01000428.1"/>
</dbReference>
<protein>
    <recommendedName>
        <fullName evidence="1">DUF8112 domain-containing protein</fullName>
    </recommendedName>
</protein>
<evidence type="ECO:0000259" key="1">
    <source>
        <dbReference type="Pfam" id="PF26417"/>
    </source>
</evidence>
<comment type="caution">
    <text evidence="2">The sequence shown here is derived from an EMBL/GenBank/DDBJ whole genome shotgun (WGS) entry which is preliminary data.</text>
</comment>
<dbReference type="InterPro" id="IPR058425">
    <property type="entry name" value="DUF8112"/>
</dbReference>
<evidence type="ECO:0000313" key="2">
    <source>
        <dbReference type="EMBL" id="EMA38481.1"/>
    </source>
</evidence>
<dbReference type="Proteomes" id="UP000011566">
    <property type="component" value="Unassembled WGS sequence"/>
</dbReference>